<evidence type="ECO:0000256" key="3">
    <source>
        <dbReference type="ARBA" id="ARBA00023288"/>
    </source>
</evidence>
<dbReference type="PANTHER" id="PTHR45868">
    <property type="entry name" value="HEAVY METAL-ASSOCIATED ISOPRENYLATED PLANT PROTEIN 33-RELATED"/>
    <property type="match status" value="1"/>
</dbReference>
<evidence type="ECO:0000256" key="2">
    <source>
        <dbReference type="ARBA" id="ARBA00022723"/>
    </source>
</evidence>
<dbReference type="PANTHER" id="PTHR45868:SF19">
    <property type="entry name" value="HEAVY METAL-ASSOCIATED ISOPRENYLATED PLANT PROTEIN 37"/>
    <property type="match status" value="1"/>
</dbReference>
<dbReference type="EMBL" id="QGNW01001317">
    <property type="protein sequence ID" value="RVW45747.1"/>
    <property type="molecule type" value="Genomic_DNA"/>
</dbReference>
<dbReference type="Proteomes" id="UP000288805">
    <property type="component" value="Unassembled WGS sequence"/>
</dbReference>
<evidence type="ECO:0000256" key="6">
    <source>
        <dbReference type="SAM" id="SignalP"/>
    </source>
</evidence>
<dbReference type="GO" id="GO:0046872">
    <property type="term" value="F:metal ion binding"/>
    <property type="evidence" value="ECO:0007669"/>
    <property type="project" value="UniProtKB-KW"/>
</dbReference>
<sequence>MSTSGFQLLNIQCFSFFHMLLFLAQTCVLKVHVNCNGCKQKVKKLLSRIEGVYSVSIDAEQQKVTVTGNVDAATLINKLVRRGKHAELWPPNNHQNQNQQHSNFMKDDDHSIHPMHYRINDNQHMLPSFYAMEDQDRWARGMYLNQSMGSKAMAGYTDHNMATPTMEGYAYMGGDADNTLMGLENFQVNAAGFVGLGGYGWSEFQDFSAGFPSNE</sequence>
<evidence type="ECO:0000259" key="7">
    <source>
        <dbReference type="PROSITE" id="PS50846"/>
    </source>
</evidence>
<dbReference type="EMBL" id="QGNW01000045">
    <property type="protein sequence ID" value="RVX07618.1"/>
    <property type="molecule type" value="Genomic_DNA"/>
</dbReference>
<dbReference type="Gene3D" id="3.30.70.100">
    <property type="match status" value="1"/>
</dbReference>
<proteinExistence type="inferred from homology"/>
<evidence type="ECO:0000313" key="9">
    <source>
        <dbReference type="EMBL" id="RVX07618.1"/>
    </source>
</evidence>
<accession>A0A438ED20</accession>
<evidence type="ECO:0000256" key="5">
    <source>
        <dbReference type="ARBA" id="ARBA00024045"/>
    </source>
</evidence>
<organism evidence="8 10">
    <name type="scientific">Vitis vinifera</name>
    <name type="common">Grape</name>
    <dbReference type="NCBI Taxonomy" id="29760"/>
    <lineage>
        <taxon>Eukaryota</taxon>
        <taxon>Viridiplantae</taxon>
        <taxon>Streptophyta</taxon>
        <taxon>Embryophyta</taxon>
        <taxon>Tracheophyta</taxon>
        <taxon>Spermatophyta</taxon>
        <taxon>Magnoliopsida</taxon>
        <taxon>eudicotyledons</taxon>
        <taxon>Gunneridae</taxon>
        <taxon>Pentapetalae</taxon>
        <taxon>rosids</taxon>
        <taxon>Vitales</taxon>
        <taxon>Vitaceae</taxon>
        <taxon>Viteae</taxon>
        <taxon>Vitis</taxon>
    </lineage>
</organism>
<comment type="similarity">
    <text evidence="5">Belongs to the HIPP family.</text>
</comment>
<feature type="domain" description="HMA" evidence="7">
    <location>
        <begin position="24"/>
        <end position="87"/>
    </location>
</feature>
<keyword evidence="6" id="KW-0732">Signal</keyword>
<reference evidence="8 10" key="1">
    <citation type="journal article" date="2018" name="PLoS Genet.">
        <title>Population sequencing reveals clonal diversity and ancestral inbreeding in the grapevine cultivar Chardonnay.</title>
        <authorList>
            <person name="Roach M.J."/>
            <person name="Johnson D.L."/>
            <person name="Bohlmann J."/>
            <person name="van Vuuren H.J."/>
            <person name="Jones S.J."/>
            <person name="Pretorius I.S."/>
            <person name="Schmidt S.A."/>
            <person name="Borneman A.R."/>
        </authorList>
    </citation>
    <scope>NUCLEOTIDE SEQUENCE [LARGE SCALE GENOMIC DNA]</scope>
    <source>
        <strain evidence="10">cv. Chardonnay</strain>
        <strain evidence="8">I10V1</strain>
        <tissue evidence="8">Leaf</tissue>
    </source>
</reference>
<evidence type="ECO:0000256" key="4">
    <source>
        <dbReference type="ARBA" id="ARBA00023289"/>
    </source>
</evidence>
<protein>
    <submittedName>
        <fullName evidence="8">Heavy metal-associated isoprenylated plant protein 37</fullName>
    </submittedName>
</protein>
<evidence type="ECO:0000313" key="10">
    <source>
        <dbReference type="Proteomes" id="UP000288805"/>
    </source>
</evidence>
<dbReference type="CDD" id="cd00371">
    <property type="entry name" value="HMA"/>
    <property type="match status" value="1"/>
</dbReference>
<evidence type="ECO:0000313" key="8">
    <source>
        <dbReference type="EMBL" id="RVW45747.1"/>
    </source>
</evidence>
<keyword evidence="3" id="KW-0449">Lipoprotein</keyword>
<dbReference type="AlphaFoldDB" id="A0A438ED20"/>
<feature type="chain" id="PRO_5033819232" evidence="6">
    <location>
        <begin position="27"/>
        <end position="215"/>
    </location>
</feature>
<dbReference type="SUPFAM" id="SSF55008">
    <property type="entry name" value="HMA, heavy metal-associated domain"/>
    <property type="match status" value="1"/>
</dbReference>
<keyword evidence="1" id="KW-0488">Methylation</keyword>
<name>A0A438ED20_VITVI</name>
<dbReference type="PROSITE" id="PS50846">
    <property type="entry name" value="HMA_2"/>
    <property type="match status" value="1"/>
</dbReference>
<dbReference type="FunFam" id="3.30.70.100:FF:000008">
    <property type="entry name" value="Copper transport protein ATOX1"/>
    <property type="match status" value="1"/>
</dbReference>
<keyword evidence="2" id="KW-0479">Metal-binding</keyword>
<dbReference type="InterPro" id="IPR006121">
    <property type="entry name" value="HMA_dom"/>
</dbReference>
<dbReference type="Pfam" id="PF00403">
    <property type="entry name" value="HMA"/>
    <property type="match status" value="1"/>
</dbReference>
<comment type="caution">
    <text evidence="8">The sequence shown here is derived from an EMBL/GenBank/DDBJ whole genome shotgun (WGS) entry which is preliminary data.</text>
</comment>
<dbReference type="InterPro" id="IPR036163">
    <property type="entry name" value="HMA_dom_sf"/>
</dbReference>
<gene>
    <name evidence="8" type="primary">HIPP37_2</name>
    <name evidence="9" type="synonym">HIPP37_0</name>
    <name evidence="9" type="ORF">CK203_025249</name>
    <name evidence="8" type="ORF">CK203_094986</name>
</gene>
<keyword evidence="4" id="KW-0636">Prenylation</keyword>
<feature type="signal peptide" evidence="6">
    <location>
        <begin position="1"/>
        <end position="26"/>
    </location>
</feature>
<evidence type="ECO:0000256" key="1">
    <source>
        <dbReference type="ARBA" id="ARBA00022481"/>
    </source>
</evidence>